<dbReference type="GO" id="GO:0016740">
    <property type="term" value="F:transferase activity"/>
    <property type="evidence" value="ECO:0007669"/>
    <property type="project" value="UniProtKB-KW"/>
</dbReference>
<dbReference type="PANTHER" id="PTHR48207">
    <property type="entry name" value="SUCCINATE--HYDROXYMETHYLGLUTARATE COA-TRANSFERASE"/>
    <property type="match status" value="1"/>
</dbReference>
<dbReference type="Gene3D" id="3.40.50.10540">
    <property type="entry name" value="Crotonobetainyl-coa:carnitine coa-transferase, domain 1"/>
    <property type="match status" value="2"/>
</dbReference>
<dbReference type="Proteomes" id="UP000807370">
    <property type="component" value="Unassembled WGS sequence"/>
</dbReference>
<sequence>MEVLSHLRVLEIGSSAAASYCARLFSDFGANVRKVECPAGDPIRRSAPLTPHGQSGWFAFLNLNKSSVILDATDPNAVAQLTALIEDCDVLVDGRDIDSADCPAIDIAAIRQRCPGLIYVEASWFGREGPYARFAATDSTIRALAGLIKLAGPAEGPPFHAPDFQCGILAGLWGFIAAASSAVAGMRGPGRGRSWSLSIFESSLALSEYQMFEAYQRGDVMRRIGINRFWPNFPVGIYETKKGWLGITTITPAQWRAFCDMLSLSELRDDPAMVLGADRLQYMEQIERQFIPRLKTRTAQEWFLEGLKRKIPIVPVPEISDLLVDAQMKGRGAIVPVLLDQEKGLTVGSMQRLTSTPPRRGGKVPRLGEQQTISSRRRHLSDTKSTSSGRIDAGEPPLRGIRVIDFSMGWAGPLCTRTLADLGADVIKIEAIQYPDWWRGVDRRPAYIKDRMYEKTARFCMANRNKRGITLDLTRQQGLTLAKRLAAGADVVVDNYSADVLPKLGLGYDVLRKLNPRLVMMSMSAFGTNSVRRNCRAYGSTLEQGSGLPSVTGKADGPPVMSHIAFGDAVGGLNGCAAVLVALIHARSTGQGQFIDLAQIECMMPFAAPWITVHSIDRTPPVRYGNRHPQFVPHGCFRCAGEDNWIVIAATDASMWQRLAALIGRYDWAIDTSLSSAEQRRGIEDVIESSIESWTLTRDPDQAMSDLQLAKVAAGVARLPIDLLNDPHLRSRGYLQEVERAFIGLHPQPSMPIREGEAPFAIRTPAPTLGQHNNEILSGFLGLSSAEIAHLAREGVIGTEMVSEAELAKAKYAASDQQFNSIAPKRDPSGADRPLGA</sequence>
<comment type="caution">
    <text evidence="3">The sequence shown here is derived from an EMBL/GenBank/DDBJ whole genome shotgun (WGS) entry which is preliminary data.</text>
</comment>
<organism evidence="3 4">
    <name type="scientific">Bradyrhizobium agreste</name>
    <dbReference type="NCBI Taxonomy" id="2751811"/>
    <lineage>
        <taxon>Bacteria</taxon>
        <taxon>Pseudomonadati</taxon>
        <taxon>Pseudomonadota</taxon>
        <taxon>Alphaproteobacteria</taxon>
        <taxon>Hyphomicrobiales</taxon>
        <taxon>Nitrobacteraceae</taxon>
        <taxon>Bradyrhizobium</taxon>
    </lineage>
</organism>
<gene>
    <name evidence="3" type="ORF">HZZ13_23580</name>
</gene>
<name>A0ABS0PU65_9BRAD</name>
<evidence type="ECO:0000313" key="4">
    <source>
        <dbReference type="Proteomes" id="UP000807370"/>
    </source>
</evidence>
<evidence type="ECO:0000313" key="3">
    <source>
        <dbReference type="EMBL" id="MBH5400741.1"/>
    </source>
</evidence>
<dbReference type="InterPro" id="IPR044855">
    <property type="entry name" value="CoA-Trfase_III_dom3_sf"/>
</dbReference>
<dbReference type="InterPro" id="IPR003673">
    <property type="entry name" value="CoA-Trfase_fam_III"/>
</dbReference>
<accession>A0ABS0PU65</accession>
<dbReference type="Gene3D" id="3.30.1540.10">
    <property type="entry name" value="formyl-coa transferase, domain 3"/>
    <property type="match status" value="2"/>
</dbReference>
<reference evidence="3 4" key="1">
    <citation type="submission" date="2020-07" db="EMBL/GenBank/DDBJ databases">
        <title>Bradyrhizobium diversity isolated from nodules of indigenous legumes of Western Australia.</title>
        <authorList>
            <person name="Klepa M.S."/>
        </authorList>
    </citation>
    <scope>NUCLEOTIDE SEQUENCE [LARGE SCALE GENOMIC DNA]</scope>
    <source>
        <strain evidence="3 4">CNPSo 4010</strain>
    </source>
</reference>
<dbReference type="InterPro" id="IPR023606">
    <property type="entry name" value="CoA-Trfase_III_dom_1_sf"/>
</dbReference>
<dbReference type="EMBL" id="JACCHP010000016">
    <property type="protein sequence ID" value="MBH5400741.1"/>
    <property type="molecule type" value="Genomic_DNA"/>
</dbReference>
<feature type="region of interest" description="Disordered" evidence="2">
    <location>
        <begin position="818"/>
        <end position="837"/>
    </location>
</feature>
<dbReference type="Pfam" id="PF02515">
    <property type="entry name" value="CoA_transf_3"/>
    <property type="match status" value="2"/>
</dbReference>
<dbReference type="InterPro" id="IPR050483">
    <property type="entry name" value="CoA-transferase_III_domain"/>
</dbReference>
<proteinExistence type="predicted"/>
<feature type="region of interest" description="Disordered" evidence="2">
    <location>
        <begin position="351"/>
        <end position="394"/>
    </location>
</feature>
<evidence type="ECO:0000256" key="2">
    <source>
        <dbReference type="SAM" id="MobiDB-lite"/>
    </source>
</evidence>
<dbReference type="PANTHER" id="PTHR48207:SF3">
    <property type="entry name" value="SUCCINATE--HYDROXYMETHYLGLUTARATE COA-TRANSFERASE"/>
    <property type="match status" value="1"/>
</dbReference>
<keyword evidence="1 3" id="KW-0808">Transferase</keyword>
<keyword evidence="4" id="KW-1185">Reference proteome</keyword>
<protein>
    <submittedName>
        <fullName evidence="3">CoA transferase</fullName>
    </submittedName>
</protein>
<dbReference type="SUPFAM" id="SSF89796">
    <property type="entry name" value="CoA-transferase family III (CaiB/BaiF)"/>
    <property type="match status" value="2"/>
</dbReference>
<evidence type="ECO:0000256" key="1">
    <source>
        <dbReference type="ARBA" id="ARBA00022679"/>
    </source>
</evidence>